<dbReference type="OrthoDB" id="10582364at2759"/>
<feature type="compositionally biased region" description="Polar residues" evidence="1">
    <location>
        <begin position="15"/>
        <end position="27"/>
    </location>
</feature>
<evidence type="ECO:0000313" key="3">
    <source>
        <dbReference type="Proteomes" id="UP000230605"/>
    </source>
</evidence>
<evidence type="ECO:0000256" key="1">
    <source>
        <dbReference type="SAM" id="MobiDB-lite"/>
    </source>
</evidence>
<feature type="region of interest" description="Disordered" evidence="1">
    <location>
        <begin position="1"/>
        <end position="65"/>
    </location>
</feature>
<reference evidence="2 3" key="1">
    <citation type="submission" date="2015-10" db="EMBL/GenBank/DDBJ databases">
        <title>The cercosporin biosynthetic gene cluster was horizontally transferred to several fungal lineages and shown to be expanded in Cercospora beticola based on microsynteny with recipient genomes.</title>
        <authorList>
            <person name="De Jonge R."/>
            <person name="Ebert M.K."/>
            <person name="Suttle J.C."/>
            <person name="Jurick Ii W.M."/>
            <person name="Secor G.A."/>
            <person name="Thomma B.P."/>
            <person name="Van De Peer Y."/>
            <person name="Bolton M.D."/>
        </authorList>
    </citation>
    <scope>NUCLEOTIDE SEQUENCE [LARGE SCALE GENOMIC DNA]</scope>
    <source>
        <strain evidence="2 3">09-40</strain>
    </source>
</reference>
<protein>
    <submittedName>
        <fullName evidence="2">Uncharacterized protein</fullName>
    </submittedName>
</protein>
<dbReference type="Proteomes" id="UP000230605">
    <property type="component" value="Chromosome 2"/>
</dbReference>
<comment type="caution">
    <text evidence="2">The sequence shown here is derived from an EMBL/GenBank/DDBJ whole genome shotgun (WGS) entry which is preliminary data.</text>
</comment>
<name>A0A2G5I070_CERBT</name>
<feature type="region of interest" description="Disordered" evidence="1">
    <location>
        <begin position="83"/>
        <end position="155"/>
    </location>
</feature>
<feature type="compositionally biased region" description="Basic residues" evidence="1">
    <location>
        <begin position="98"/>
        <end position="108"/>
    </location>
</feature>
<proteinExistence type="predicted"/>
<feature type="compositionally biased region" description="Polar residues" evidence="1">
    <location>
        <begin position="132"/>
        <end position="145"/>
    </location>
</feature>
<dbReference type="EMBL" id="LKMD01000102">
    <property type="protein sequence ID" value="PIA97913.1"/>
    <property type="molecule type" value="Genomic_DNA"/>
</dbReference>
<dbReference type="AlphaFoldDB" id="A0A2G5I070"/>
<accession>A0A2G5I070</accession>
<evidence type="ECO:0000313" key="2">
    <source>
        <dbReference type="EMBL" id="PIA97913.1"/>
    </source>
</evidence>
<organism evidence="2 3">
    <name type="scientific">Cercospora beticola</name>
    <name type="common">Sugarbeet leaf spot fungus</name>
    <dbReference type="NCBI Taxonomy" id="122368"/>
    <lineage>
        <taxon>Eukaryota</taxon>
        <taxon>Fungi</taxon>
        <taxon>Dikarya</taxon>
        <taxon>Ascomycota</taxon>
        <taxon>Pezizomycotina</taxon>
        <taxon>Dothideomycetes</taxon>
        <taxon>Dothideomycetidae</taxon>
        <taxon>Mycosphaerellales</taxon>
        <taxon>Mycosphaerellaceae</taxon>
        <taxon>Cercospora</taxon>
    </lineage>
</organism>
<gene>
    <name evidence="2" type="ORF">CB0940_05767</name>
</gene>
<sequence length="369" mass="41262">MLSPAPVSAARGRSRSPTLQAHSTAPSTGFLPRLGTHVSEPEDESRSLAIPATTRKRKNMSISQSKVIEIPSDSDEATIVVNTRKRRMRKRTTDQRRSATRQFRRRRGVVQDVFEGYPSETDNDRDLDFDASNLTQSSASAPVTSDTDDRNATDCLLSHDDASESESDDLANGRIVNPFSYEQMIPDLSSDRQQEVRATGADDLIANGKGDEAYHALEDVSLRQICAALSGYVSPTCERVAWLIEALELGKYSLERIRFMIDWGLPMRKIIHGRFHVVMTRSHPPLLAMTATREVTIQRGRQLPSTQNKEGKACFSFKIDSYTDETLRTSISMNAYFILRGVIPDLHPWKDNESMEDASPHLNLNSGCM</sequence>